<evidence type="ECO:0000256" key="4">
    <source>
        <dbReference type="ARBA" id="ARBA00022840"/>
    </source>
</evidence>
<accession>A0ABR8T6C0</accession>
<dbReference type="InterPro" id="IPR010488">
    <property type="entry name" value="Zeta_toxin_domain"/>
</dbReference>
<dbReference type="EMBL" id="JACSQL010000026">
    <property type="protein sequence ID" value="MBD7971277.1"/>
    <property type="molecule type" value="Genomic_DNA"/>
</dbReference>
<evidence type="ECO:0000256" key="5">
    <source>
        <dbReference type="ARBA" id="ARBA00032897"/>
    </source>
</evidence>
<evidence type="ECO:0000256" key="2">
    <source>
        <dbReference type="ARBA" id="ARBA00011963"/>
    </source>
</evidence>
<organism evidence="8 9">
    <name type="scientific">Paenibacillus gallinarum</name>
    <dbReference type="NCBI Taxonomy" id="2762232"/>
    <lineage>
        <taxon>Bacteria</taxon>
        <taxon>Bacillati</taxon>
        <taxon>Bacillota</taxon>
        <taxon>Bacilli</taxon>
        <taxon>Bacillales</taxon>
        <taxon>Paenibacillaceae</taxon>
        <taxon>Paenibacillus</taxon>
    </lineage>
</organism>
<dbReference type="PANTHER" id="PTHR39206">
    <property type="entry name" value="SLL8004 PROTEIN"/>
    <property type="match status" value="1"/>
</dbReference>
<sequence length="360" mass="41138">MERLQRLLTPENSPTMTVFAGTNGAGKSHLTQILDHKNKGIETIDADAIARDMKISNIAAGREAVKKVRDCISSGRDFSIETTLGGQNVLRQMEMAKAAGFQVDLYYVGLKSVDVHLSRVMHRVAKGGHNIPEEDIRRRYVTSQQNLPKAMRLADRSFIFDNTQVYQLQAEINRGKTIYQAPPNEMESWAKSILKEWTNMLGDVKKDLETDRDLLSRELQHRRQELNSAEQPLHNLKKLEKLENQLVSLNKTIETKQPKNLKEKFTHPHKKELTILEMKRQVLNDEILELKAKSPSPNEVQGIQQNVSSLSSLVQVLDRAVKESTKQITSIHNDILKRDLHNTFRHTNQQQMVQQTGLEL</sequence>
<keyword evidence="4" id="KW-0067">ATP-binding</keyword>
<dbReference type="Gene3D" id="3.40.50.300">
    <property type="entry name" value="P-loop containing nucleotide triphosphate hydrolases"/>
    <property type="match status" value="1"/>
</dbReference>
<gene>
    <name evidence="8" type="ORF">H9647_24745</name>
</gene>
<comment type="similarity">
    <text evidence="1">Belongs to the zeta toxin family.</text>
</comment>
<reference evidence="8 9" key="1">
    <citation type="submission" date="2020-08" db="EMBL/GenBank/DDBJ databases">
        <title>A Genomic Blueprint of the Chicken Gut Microbiome.</title>
        <authorList>
            <person name="Gilroy R."/>
            <person name="Ravi A."/>
            <person name="Getino M."/>
            <person name="Pursley I."/>
            <person name="Horton D.L."/>
            <person name="Alikhan N.-F."/>
            <person name="Baker D."/>
            <person name="Gharbi K."/>
            <person name="Hall N."/>
            <person name="Watson M."/>
            <person name="Adriaenssens E.M."/>
            <person name="Foster-Nyarko E."/>
            <person name="Jarju S."/>
            <person name="Secka A."/>
            <person name="Antonio M."/>
            <person name="Oren A."/>
            <person name="Chaudhuri R."/>
            <person name="La Ragione R.M."/>
            <person name="Hildebrand F."/>
            <person name="Pallen M.J."/>
        </authorList>
    </citation>
    <scope>NUCLEOTIDE SEQUENCE [LARGE SCALE GENOMIC DNA]</scope>
    <source>
        <strain evidence="8 9">Sa2BVA9</strain>
    </source>
</reference>
<dbReference type="Proteomes" id="UP000608071">
    <property type="component" value="Unassembled WGS sequence"/>
</dbReference>
<dbReference type="Pfam" id="PF06414">
    <property type="entry name" value="Zeta_toxin"/>
    <property type="match status" value="1"/>
</dbReference>
<dbReference type="PANTHER" id="PTHR39206:SF1">
    <property type="entry name" value="SLL8004 PROTEIN"/>
    <property type="match status" value="1"/>
</dbReference>
<feature type="domain" description="Zeta toxin" evidence="7">
    <location>
        <begin position="8"/>
        <end position="167"/>
    </location>
</feature>
<evidence type="ECO:0000259" key="7">
    <source>
        <dbReference type="Pfam" id="PF06414"/>
    </source>
</evidence>
<keyword evidence="9" id="KW-1185">Reference proteome</keyword>
<dbReference type="InterPro" id="IPR027417">
    <property type="entry name" value="P-loop_NTPase"/>
</dbReference>
<dbReference type="SUPFAM" id="SSF52540">
    <property type="entry name" value="P-loop containing nucleoside triphosphate hydrolases"/>
    <property type="match status" value="1"/>
</dbReference>
<proteinExistence type="inferred from homology"/>
<protein>
    <recommendedName>
        <fullName evidence="5">UDP-N-acetylglucosamine kinase</fullName>
        <ecNumber evidence="2">2.7.1.176</ecNumber>
    </recommendedName>
    <alternativeName>
        <fullName evidence="5">UDP-N-acetylglucosamine kinase</fullName>
    </alternativeName>
</protein>
<evidence type="ECO:0000256" key="3">
    <source>
        <dbReference type="ARBA" id="ARBA00022741"/>
    </source>
</evidence>
<comment type="catalytic activity">
    <reaction evidence="6">
        <text>UDP-N-acetyl-alpha-D-glucosamine + ATP = UDP-N-acetyl-alpha-D-glucosamine 3'-phosphate + ADP + H(+)</text>
        <dbReference type="Rhea" id="RHEA:32671"/>
        <dbReference type="ChEBI" id="CHEBI:15378"/>
        <dbReference type="ChEBI" id="CHEBI:30616"/>
        <dbReference type="ChEBI" id="CHEBI:57705"/>
        <dbReference type="ChEBI" id="CHEBI:64353"/>
        <dbReference type="ChEBI" id="CHEBI:456216"/>
        <dbReference type="EC" id="2.7.1.176"/>
    </reaction>
</comment>
<evidence type="ECO:0000313" key="9">
    <source>
        <dbReference type="Proteomes" id="UP000608071"/>
    </source>
</evidence>
<evidence type="ECO:0000313" key="8">
    <source>
        <dbReference type="EMBL" id="MBD7971277.1"/>
    </source>
</evidence>
<dbReference type="EC" id="2.7.1.176" evidence="2"/>
<keyword evidence="3" id="KW-0547">Nucleotide-binding</keyword>
<comment type="caution">
    <text evidence="8">The sequence shown here is derived from an EMBL/GenBank/DDBJ whole genome shotgun (WGS) entry which is preliminary data.</text>
</comment>
<evidence type="ECO:0000256" key="1">
    <source>
        <dbReference type="ARBA" id="ARBA00009104"/>
    </source>
</evidence>
<name>A0ABR8T6C0_9BACL</name>
<evidence type="ECO:0000256" key="6">
    <source>
        <dbReference type="ARBA" id="ARBA00048178"/>
    </source>
</evidence>